<accession>A0ABQ3JU28</accession>
<evidence type="ECO:0000313" key="4">
    <source>
        <dbReference type="Proteomes" id="UP000619376"/>
    </source>
</evidence>
<dbReference type="InterPro" id="IPR034660">
    <property type="entry name" value="DinB/YfiT-like"/>
</dbReference>
<comment type="caution">
    <text evidence="3">The sequence shown here is derived from an EMBL/GenBank/DDBJ whole genome shotgun (WGS) entry which is preliminary data.</text>
</comment>
<dbReference type="SUPFAM" id="SSF109854">
    <property type="entry name" value="DinB/YfiT-like putative metalloenzymes"/>
    <property type="match status" value="1"/>
</dbReference>
<sequence length="185" mass="21382">MTRPDGNHRYAWGMDAHAFYHYLTLARRDLWAALRAVPEADLARPLIDTDGARCVKDLVAHIPVVEDGWFRGDLLGVPFVMERFRPEPQSADEYWHHQDEPLEDLLAYWEAVEADTLERWPALMEVAASGRRVKVDDSRPETFTADEAMWHVMQHEVRHSAQIVLLLRMLGHRPPSLDLVFLVAH</sequence>
<dbReference type="Gene3D" id="1.20.120.450">
    <property type="entry name" value="dinb family like domain"/>
    <property type="match status" value="1"/>
</dbReference>
<dbReference type="EMBL" id="BNAJ01000008">
    <property type="protein sequence ID" value="GHF52702.1"/>
    <property type="molecule type" value="Genomic_DNA"/>
</dbReference>
<keyword evidence="4" id="KW-1185">Reference proteome</keyword>
<proteinExistence type="inferred from homology"/>
<protein>
    <submittedName>
        <fullName evidence="3">Damage-inducible protein DinB</fullName>
    </submittedName>
</protein>
<evidence type="ECO:0000313" key="3">
    <source>
        <dbReference type="EMBL" id="GHF52702.1"/>
    </source>
</evidence>
<reference evidence="4" key="1">
    <citation type="journal article" date="2019" name="Int. J. Syst. Evol. Microbiol.">
        <title>The Global Catalogue of Microorganisms (GCM) 10K type strain sequencing project: providing services to taxonomists for standard genome sequencing and annotation.</title>
        <authorList>
            <consortium name="The Broad Institute Genomics Platform"/>
            <consortium name="The Broad Institute Genome Sequencing Center for Infectious Disease"/>
            <person name="Wu L."/>
            <person name="Ma J."/>
        </authorList>
    </citation>
    <scope>NUCLEOTIDE SEQUENCE [LARGE SCALE GENOMIC DNA]</scope>
    <source>
        <strain evidence="4">CGMCC 1.18437</strain>
    </source>
</reference>
<organism evidence="3 4">
    <name type="scientific">Deinococcus metalli</name>
    <dbReference type="NCBI Taxonomy" id="1141878"/>
    <lineage>
        <taxon>Bacteria</taxon>
        <taxon>Thermotogati</taxon>
        <taxon>Deinococcota</taxon>
        <taxon>Deinococci</taxon>
        <taxon>Deinococcales</taxon>
        <taxon>Deinococcaceae</taxon>
        <taxon>Deinococcus</taxon>
    </lineage>
</organism>
<name>A0ABQ3JU28_9DEIO</name>
<keyword evidence="2" id="KW-0479">Metal-binding</keyword>
<dbReference type="PANTHER" id="PTHR37302">
    <property type="entry name" value="SLR1116 PROTEIN"/>
    <property type="match status" value="1"/>
</dbReference>
<evidence type="ECO:0000256" key="1">
    <source>
        <dbReference type="ARBA" id="ARBA00008635"/>
    </source>
</evidence>
<dbReference type="Proteomes" id="UP000619376">
    <property type="component" value="Unassembled WGS sequence"/>
</dbReference>
<dbReference type="Pfam" id="PF05163">
    <property type="entry name" value="DinB"/>
    <property type="match status" value="1"/>
</dbReference>
<comment type="similarity">
    <text evidence="1">Belongs to the DinB family.</text>
</comment>
<dbReference type="PANTHER" id="PTHR37302:SF3">
    <property type="entry name" value="DAMAGE-INDUCIBLE PROTEIN DINB"/>
    <property type="match status" value="1"/>
</dbReference>
<dbReference type="InterPro" id="IPR007837">
    <property type="entry name" value="DinB"/>
</dbReference>
<evidence type="ECO:0000256" key="2">
    <source>
        <dbReference type="ARBA" id="ARBA00022723"/>
    </source>
</evidence>
<gene>
    <name evidence="3" type="ORF">GCM10017781_31340</name>
</gene>